<keyword evidence="12" id="KW-1185">Reference proteome</keyword>
<dbReference type="PROSITE" id="PS51352">
    <property type="entry name" value="THIOREDOXIN_2"/>
    <property type="match status" value="1"/>
</dbReference>
<dbReference type="GO" id="GO:0008379">
    <property type="term" value="F:thioredoxin peroxidase activity"/>
    <property type="evidence" value="ECO:0007669"/>
    <property type="project" value="InterPro"/>
</dbReference>
<dbReference type="Gene3D" id="3.40.30.10">
    <property type="entry name" value="Glutaredoxin"/>
    <property type="match status" value="1"/>
</dbReference>
<keyword evidence="6 9" id="KW-0676">Redox-active center</keyword>
<keyword evidence="3 9" id="KW-0575">Peroxidase</keyword>
<keyword evidence="5 9" id="KW-0560">Oxidoreductase</keyword>
<comment type="similarity">
    <text evidence="2 9">Belongs to the peroxiredoxin family. Prx5 subfamily.</text>
</comment>
<dbReference type="CDD" id="cd03013">
    <property type="entry name" value="PRX5_like"/>
    <property type="match status" value="1"/>
</dbReference>
<dbReference type="GO" id="GO:0045454">
    <property type="term" value="P:cell redox homeostasis"/>
    <property type="evidence" value="ECO:0007669"/>
    <property type="project" value="TreeGrafter"/>
</dbReference>
<evidence type="ECO:0000259" key="10">
    <source>
        <dbReference type="PROSITE" id="PS51352"/>
    </source>
</evidence>
<name>A0AAV2GXX0_LYMST</name>
<dbReference type="InterPro" id="IPR013766">
    <property type="entry name" value="Thioredoxin_domain"/>
</dbReference>
<reference evidence="11 12" key="1">
    <citation type="submission" date="2024-04" db="EMBL/GenBank/DDBJ databases">
        <authorList>
            <consortium name="Genoscope - CEA"/>
            <person name="William W."/>
        </authorList>
    </citation>
    <scope>NUCLEOTIDE SEQUENCE [LARGE SCALE GENOMIC DNA]</scope>
</reference>
<dbReference type="EMBL" id="CAXITT010000003">
    <property type="protein sequence ID" value="CAL1526208.1"/>
    <property type="molecule type" value="Genomic_DNA"/>
</dbReference>
<dbReference type="PANTHER" id="PTHR10430">
    <property type="entry name" value="PEROXIREDOXIN"/>
    <property type="match status" value="1"/>
</dbReference>
<dbReference type="InterPro" id="IPR036249">
    <property type="entry name" value="Thioredoxin-like_sf"/>
</dbReference>
<comment type="caution">
    <text evidence="11">The sequence shown here is derived from an EMBL/GenBank/DDBJ whole genome shotgun (WGS) entry which is preliminary data.</text>
</comment>
<organism evidence="11 12">
    <name type="scientific">Lymnaea stagnalis</name>
    <name type="common">Great pond snail</name>
    <name type="synonym">Helix stagnalis</name>
    <dbReference type="NCBI Taxonomy" id="6523"/>
    <lineage>
        <taxon>Eukaryota</taxon>
        <taxon>Metazoa</taxon>
        <taxon>Spiralia</taxon>
        <taxon>Lophotrochozoa</taxon>
        <taxon>Mollusca</taxon>
        <taxon>Gastropoda</taxon>
        <taxon>Heterobranchia</taxon>
        <taxon>Euthyneura</taxon>
        <taxon>Panpulmonata</taxon>
        <taxon>Hygrophila</taxon>
        <taxon>Lymnaeoidea</taxon>
        <taxon>Lymnaeidae</taxon>
        <taxon>Lymnaea</taxon>
    </lineage>
</organism>
<dbReference type="SUPFAM" id="SSF52833">
    <property type="entry name" value="Thioredoxin-like"/>
    <property type="match status" value="1"/>
</dbReference>
<dbReference type="GO" id="GO:0034599">
    <property type="term" value="P:cellular response to oxidative stress"/>
    <property type="evidence" value="ECO:0007669"/>
    <property type="project" value="InterPro"/>
</dbReference>
<comment type="catalytic activity">
    <reaction evidence="7 9">
        <text>a hydroperoxide + [thioredoxin]-dithiol = an alcohol + [thioredoxin]-disulfide + H2O</text>
        <dbReference type="Rhea" id="RHEA:62620"/>
        <dbReference type="Rhea" id="RHEA-COMP:10698"/>
        <dbReference type="Rhea" id="RHEA-COMP:10700"/>
        <dbReference type="ChEBI" id="CHEBI:15377"/>
        <dbReference type="ChEBI" id="CHEBI:29950"/>
        <dbReference type="ChEBI" id="CHEBI:30879"/>
        <dbReference type="ChEBI" id="CHEBI:35924"/>
        <dbReference type="ChEBI" id="CHEBI:50058"/>
        <dbReference type="EC" id="1.11.1.24"/>
    </reaction>
</comment>
<accession>A0AAV2GXX0</accession>
<comment type="function">
    <text evidence="1">Thiol-specific peroxidase that catalyzes the reduction of hydrogen peroxide and organic hydroperoxides to water and alcohols, respectively. Plays a role in cell protection against oxidative stress by detoxifying peroxides and as sensor of hydrogen peroxide-mediated signaling events.</text>
</comment>
<dbReference type="PANTHER" id="PTHR10430:SF16">
    <property type="entry name" value="PEROXIREDOXIN-5, MITOCHONDRIAL"/>
    <property type="match status" value="1"/>
</dbReference>
<evidence type="ECO:0000256" key="1">
    <source>
        <dbReference type="ARBA" id="ARBA00003330"/>
    </source>
</evidence>
<dbReference type="InterPro" id="IPR013740">
    <property type="entry name" value="Redoxin"/>
</dbReference>
<dbReference type="EC" id="1.11.1.24" evidence="9"/>
<evidence type="ECO:0000256" key="6">
    <source>
        <dbReference type="ARBA" id="ARBA00023284"/>
    </source>
</evidence>
<evidence type="ECO:0000256" key="3">
    <source>
        <dbReference type="ARBA" id="ARBA00022559"/>
    </source>
</evidence>
<dbReference type="GO" id="GO:0042744">
    <property type="term" value="P:hydrogen peroxide catabolic process"/>
    <property type="evidence" value="ECO:0007669"/>
    <property type="project" value="TreeGrafter"/>
</dbReference>
<evidence type="ECO:0000313" key="12">
    <source>
        <dbReference type="Proteomes" id="UP001497497"/>
    </source>
</evidence>
<protein>
    <recommendedName>
        <fullName evidence="9">Peroxiredoxin-5</fullName>
        <ecNumber evidence="9">1.11.1.24</ecNumber>
    </recommendedName>
</protein>
<dbReference type="GO" id="GO:0005739">
    <property type="term" value="C:mitochondrion"/>
    <property type="evidence" value="ECO:0007669"/>
    <property type="project" value="TreeGrafter"/>
</dbReference>
<dbReference type="AlphaFoldDB" id="A0AAV2GXX0"/>
<dbReference type="GO" id="GO:0005777">
    <property type="term" value="C:peroxisome"/>
    <property type="evidence" value="ECO:0007669"/>
    <property type="project" value="TreeGrafter"/>
</dbReference>
<dbReference type="InterPro" id="IPR037944">
    <property type="entry name" value="PRX5-like"/>
</dbReference>
<feature type="domain" description="Thioredoxin" evidence="10">
    <location>
        <begin position="33"/>
        <end position="188"/>
    </location>
</feature>
<evidence type="ECO:0000256" key="7">
    <source>
        <dbReference type="ARBA" id="ARBA00049091"/>
    </source>
</evidence>
<gene>
    <name evidence="11" type="ORF">GSLYS_00000385001</name>
</gene>
<feature type="active site" description="Cysteine sulfenic acid (-SOH) intermediate" evidence="8">
    <location>
        <position position="76"/>
    </location>
</feature>
<sequence length="188" mass="20117">MMQCIRSIVVPTLLRQGCSQRFIQTTSVLNMPIKVGDKLPAVDLYEGAPDKKVNTSNFSSGKVVIFGVPGAFTPTCSKDHVPGFLQSVEAIRAKGVSNIVCVSVNDPFVMDAWGKSLDPSGKIRFLADTCGQFTKALDLTIDLSAVLGNVRSKRYALVVENGVIKGINLEPDGTGLTCSRGSDILKLL</sequence>
<evidence type="ECO:0000313" key="11">
    <source>
        <dbReference type="EMBL" id="CAL1526208.1"/>
    </source>
</evidence>
<dbReference type="FunFam" id="3.40.30.10:FF:000020">
    <property type="entry name" value="Peroxiredoxin"/>
    <property type="match status" value="1"/>
</dbReference>
<evidence type="ECO:0000256" key="8">
    <source>
        <dbReference type="PIRSR" id="PIRSR637944-1"/>
    </source>
</evidence>
<dbReference type="Pfam" id="PF08534">
    <property type="entry name" value="Redoxin"/>
    <property type="match status" value="1"/>
</dbReference>
<evidence type="ECO:0000256" key="9">
    <source>
        <dbReference type="RuleBase" id="RU366011"/>
    </source>
</evidence>
<evidence type="ECO:0000256" key="5">
    <source>
        <dbReference type="ARBA" id="ARBA00023002"/>
    </source>
</evidence>
<evidence type="ECO:0000256" key="2">
    <source>
        <dbReference type="ARBA" id="ARBA00010505"/>
    </source>
</evidence>
<dbReference type="Proteomes" id="UP001497497">
    <property type="component" value="Unassembled WGS sequence"/>
</dbReference>
<proteinExistence type="inferred from homology"/>
<evidence type="ECO:0000256" key="4">
    <source>
        <dbReference type="ARBA" id="ARBA00022862"/>
    </source>
</evidence>
<keyword evidence="4 9" id="KW-0049">Antioxidant</keyword>